<name>A0ABP4ENR4_9ACTN</name>
<comment type="caution">
    <text evidence="4">The sequence shown here is derived from an EMBL/GenBank/DDBJ whole genome shotgun (WGS) entry which is preliminary data.</text>
</comment>
<feature type="chain" id="PRO_5047200568" description="DUF1775 domain-containing protein" evidence="3">
    <location>
        <begin position="27"/>
        <end position="190"/>
    </location>
</feature>
<keyword evidence="3" id="KW-0732">Signal</keyword>
<dbReference type="Proteomes" id="UP001499987">
    <property type="component" value="Unassembled WGS sequence"/>
</dbReference>
<dbReference type="RefSeq" id="WP_344627863.1">
    <property type="nucleotide sequence ID" value="NZ_BAAALD010000123.1"/>
</dbReference>
<proteinExistence type="predicted"/>
<evidence type="ECO:0000256" key="3">
    <source>
        <dbReference type="SAM" id="SignalP"/>
    </source>
</evidence>
<feature type="compositionally biased region" description="Low complexity" evidence="1">
    <location>
        <begin position="130"/>
        <end position="146"/>
    </location>
</feature>
<feature type="transmembrane region" description="Helical" evidence="2">
    <location>
        <begin position="161"/>
        <end position="183"/>
    </location>
</feature>
<protein>
    <recommendedName>
        <fullName evidence="6">DUF1775 domain-containing protein</fullName>
    </recommendedName>
</protein>
<keyword evidence="2" id="KW-0472">Membrane</keyword>
<reference evidence="5" key="1">
    <citation type="journal article" date="2019" name="Int. J. Syst. Evol. Microbiol.">
        <title>The Global Catalogue of Microorganisms (GCM) 10K type strain sequencing project: providing services to taxonomists for standard genome sequencing and annotation.</title>
        <authorList>
            <consortium name="The Broad Institute Genomics Platform"/>
            <consortium name="The Broad Institute Genome Sequencing Center for Infectious Disease"/>
            <person name="Wu L."/>
            <person name="Ma J."/>
        </authorList>
    </citation>
    <scope>NUCLEOTIDE SEQUENCE [LARGE SCALE GENOMIC DNA]</scope>
    <source>
        <strain evidence="5">JCM 13002</strain>
    </source>
</reference>
<sequence length="190" mass="19008">MRLRTLATAAALTGLTVLGTAQPAGAHGDTIAFTVSSLVDGHLTAVATWENDHDPVDEKIAGTLSATAQDGRAVGPWQLVAVAGKPGTYTTARQLPPGHWKVIVESGFPALGRGEAEVDVTAVPGTAPSSGPVAPVGTAPAPSASAEPIRSTSAAAEADSAWTWMAVVVAVLAAAAAAGAVLLRRRRAGH</sequence>
<keyword evidence="2" id="KW-0812">Transmembrane</keyword>
<keyword evidence="5" id="KW-1185">Reference proteome</keyword>
<evidence type="ECO:0008006" key="6">
    <source>
        <dbReference type="Google" id="ProtNLM"/>
    </source>
</evidence>
<organism evidence="4 5">
    <name type="scientific">Kitasatospora arboriphila</name>
    <dbReference type="NCBI Taxonomy" id="258052"/>
    <lineage>
        <taxon>Bacteria</taxon>
        <taxon>Bacillati</taxon>
        <taxon>Actinomycetota</taxon>
        <taxon>Actinomycetes</taxon>
        <taxon>Kitasatosporales</taxon>
        <taxon>Streptomycetaceae</taxon>
        <taxon>Kitasatospora</taxon>
    </lineage>
</organism>
<keyword evidence="2" id="KW-1133">Transmembrane helix</keyword>
<evidence type="ECO:0000256" key="2">
    <source>
        <dbReference type="SAM" id="Phobius"/>
    </source>
</evidence>
<feature type="signal peptide" evidence="3">
    <location>
        <begin position="1"/>
        <end position="26"/>
    </location>
</feature>
<evidence type="ECO:0000313" key="4">
    <source>
        <dbReference type="EMBL" id="GAA1121188.1"/>
    </source>
</evidence>
<feature type="region of interest" description="Disordered" evidence="1">
    <location>
        <begin position="124"/>
        <end position="146"/>
    </location>
</feature>
<evidence type="ECO:0000313" key="5">
    <source>
        <dbReference type="Proteomes" id="UP001499987"/>
    </source>
</evidence>
<gene>
    <name evidence="4" type="ORF">GCM10009663_70960</name>
</gene>
<accession>A0ABP4ENR4</accession>
<evidence type="ECO:0000256" key="1">
    <source>
        <dbReference type="SAM" id="MobiDB-lite"/>
    </source>
</evidence>
<dbReference type="EMBL" id="BAAALD010000123">
    <property type="protein sequence ID" value="GAA1121188.1"/>
    <property type="molecule type" value="Genomic_DNA"/>
</dbReference>